<dbReference type="PATRIC" id="fig|303541.3.peg.962"/>
<dbReference type="FunFam" id="3.40.1180.10:FF:000001">
    <property type="entry name" value="(2E,6E)-farnesyl-diphosphate-specific ditrans,polycis-undecaprenyl-diphosphate synthase"/>
    <property type="match status" value="1"/>
</dbReference>
<name>A0A0F4LSI1_9LACO</name>
<comment type="caution">
    <text evidence="3">The sequence shown here is derived from an EMBL/GenBank/DDBJ whole genome shotgun (WGS) entry which is preliminary data.</text>
</comment>
<dbReference type="InterPro" id="IPR036424">
    <property type="entry name" value="UPP_synth-like_sf"/>
</dbReference>
<dbReference type="PANTHER" id="PTHR10291:SF0">
    <property type="entry name" value="DEHYDRODOLICHYL DIPHOSPHATE SYNTHASE 2"/>
    <property type="match status" value="1"/>
</dbReference>
<dbReference type="SUPFAM" id="SSF64005">
    <property type="entry name" value="Undecaprenyl diphosphate synthase"/>
    <property type="match status" value="1"/>
</dbReference>
<dbReference type="NCBIfam" id="TIGR00055">
    <property type="entry name" value="uppS"/>
    <property type="match status" value="1"/>
</dbReference>
<dbReference type="STRING" id="303541.JF72_08050"/>
<keyword evidence="2" id="KW-0479">Metal-binding</keyword>
<feature type="binding site" evidence="2">
    <location>
        <position position="65"/>
    </location>
    <ligand>
        <name>substrate</name>
    </ligand>
</feature>
<dbReference type="HOGENOM" id="CLU_038505_1_1_9"/>
<evidence type="ECO:0000256" key="2">
    <source>
        <dbReference type="HAMAP-Rule" id="MF_01139"/>
    </source>
</evidence>
<dbReference type="GO" id="GO:0008834">
    <property type="term" value="F:ditrans,polycis-undecaprenyl-diphosphate synthase [(2E,6E)-farnesyl-diphosphate specific] activity"/>
    <property type="evidence" value="ECO:0007669"/>
    <property type="project" value="TreeGrafter"/>
</dbReference>
<feature type="binding site" evidence="2">
    <location>
        <position position="29"/>
    </location>
    <ligand>
        <name>substrate</name>
    </ligand>
</feature>
<evidence type="ECO:0000313" key="4">
    <source>
        <dbReference type="Proteomes" id="UP000033682"/>
    </source>
</evidence>
<dbReference type="EC" id="2.5.1.-" evidence="2"/>
<dbReference type="GO" id="GO:0030145">
    <property type="term" value="F:manganese ion binding"/>
    <property type="evidence" value="ECO:0007669"/>
    <property type="project" value="TreeGrafter"/>
</dbReference>
<feature type="binding site" evidence="2">
    <location>
        <position position="16"/>
    </location>
    <ligand>
        <name>Mg(2+)</name>
        <dbReference type="ChEBI" id="CHEBI:18420"/>
    </ligand>
</feature>
<dbReference type="GO" id="GO:0000287">
    <property type="term" value="F:magnesium ion binding"/>
    <property type="evidence" value="ECO:0007669"/>
    <property type="project" value="UniProtKB-UniRule"/>
</dbReference>
<feature type="binding site" evidence="2">
    <location>
        <position position="33"/>
    </location>
    <ligand>
        <name>substrate</name>
    </ligand>
</feature>
<dbReference type="RefSeq" id="WP_046307057.1">
    <property type="nucleotide sequence ID" value="NZ_KQ034000.1"/>
</dbReference>
<dbReference type="EMBL" id="JXLG01000005">
    <property type="protein sequence ID" value="KJY61515.1"/>
    <property type="molecule type" value="Genomic_DNA"/>
</dbReference>
<feature type="active site" description="Proton acceptor" evidence="2">
    <location>
        <position position="64"/>
    </location>
</feature>
<reference evidence="3 4" key="1">
    <citation type="submission" date="2015-01" db="EMBL/GenBank/DDBJ databases">
        <title>Comparative genomics of the lactic acid bacteria isolated from the honey bee gut.</title>
        <authorList>
            <person name="Ellegaard K.M."/>
            <person name="Tamarit D."/>
            <person name="Javelind E."/>
            <person name="Olofsson T."/>
            <person name="Andersson S.G."/>
            <person name="Vasquez A."/>
        </authorList>
    </citation>
    <scope>NUCLEOTIDE SEQUENCE [LARGE SCALE GENOMIC DNA]</scope>
    <source>
        <strain evidence="3 4">Hma11</strain>
    </source>
</reference>
<proteinExistence type="inferred from homology"/>
<accession>A0A0F4LSI1</accession>
<comment type="function">
    <text evidence="2">Catalyzes the condensation of isopentenyl diphosphate (IPP) with allylic pyrophosphates generating different type of terpenoids.</text>
</comment>
<sequence>MVEKRNQLNHLAIIMDGNGRWATKQGKPRVAGHYEGMNNVERITLAADQLGIKVLSLYAFSTENWARPKEEVAYLMNLPVRFFDHFMPTLMENNVKVNIMGYLDELPHKTYDVVQRAMAETAQNTGLILNFAFNYGSRREITTAVKEIGTLIETGQLTSDQITEELISDRLMTAGFKEFRDPDLLIRTSGEQRISNFMLWQLAYSELAFSSKNWPDFTKEDLQEFVSDFQNRHRRFGKLDETDS</sequence>
<comment type="similarity">
    <text evidence="2">Belongs to the UPP synthase family.</text>
</comment>
<dbReference type="PROSITE" id="PS01066">
    <property type="entry name" value="UPP_SYNTHASE"/>
    <property type="match status" value="1"/>
</dbReference>
<dbReference type="Proteomes" id="UP000033682">
    <property type="component" value="Unassembled WGS sequence"/>
</dbReference>
<dbReference type="GO" id="GO:0016094">
    <property type="term" value="P:polyprenol biosynthetic process"/>
    <property type="evidence" value="ECO:0007669"/>
    <property type="project" value="TreeGrafter"/>
</dbReference>
<dbReference type="Gene3D" id="3.40.1180.10">
    <property type="entry name" value="Decaprenyl diphosphate synthase-like"/>
    <property type="match status" value="1"/>
</dbReference>
<dbReference type="InterPro" id="IPR018520">
    <property type="entry name" value="UPP_synth-like_CS"/>
</dbReference>
<feature type="active site" evidence="2">
    <location>
        <position position="16"/>
    </location>
</feature>
<feature type="binding site" evidence="2">
    <location>
        <begin position="61"/>
        <end position="63"/>
    </location>
    <ligand>
        <name>substrate</name>
    </ligand>
</feature>
<comment type="subunit">
    <text evidence="2">Homodimer.</text>
</comment>
<dbReference type="AlphaFoldDB" id="A0A0F4LSI1"/>
<feature type="binding site" evidence="2">
    <location>
        <begin position="17"/>
        <end position="20"/>
    </location>
    <ligand>
        <name>substrate</name>
    </ligand>
</feature>
<dbReference type="Pfam" id="PF01255">
    <property type="entry name" value="Prenyltransf"/>
    <property type="match status" value="1"/>
</dbReference>
<feature type="binding site" evidence="2">
    <location>
        <begin position="193"/>
        <end position="195"/>
    </location>
    <ligand>
        <name>substrate</name>
    </ligand>
</feature>
<comment type="cofactor">
    <cofactor evidence="2">
        <name>Mg(2+)</name>
        <dbReference type="ChEBI" id="CHEBI:18420"/>
    </cofactor>
    <text evidence="2">Binds 2 magnesium ions per subunit.</text>
</comment>
<dbReference type="CDD" id="cd00475">
    <property type="entry name" value="Cis_IPPS"/>
    <property type="match status" value="1"/>
</dbReference>
<gene>
    <name evidence="3" type="primary">uppS</name>
    <name evidence="3" type="ORF">JF72_08050</name>
</gene>
<evidence type="ECO:0000256" key="1">
    <source>
        <dbReference type="ARBA" id="ARBA00022679"/>
    </source>
</evidence>
<organism evidence="3 4">
    <name type="scientific">Lactobacillus apis</name>
    <dbReference type="NCBI Taxonomy" id="303541"/>
    <lineage>
        <taxon>Bacteria</taxon>
        <taxon>Bacillati</taxon>
        <taxon>Bacillota</taxon>
        <taxon>Bacilli</taxon>
        <taxon>Lactobacillales</taxon>
        <taxon>Lactobacillaceae</taxon>
        <taxon>Lactobacillus</taxon>
    </lineage>
</organism>
<feature type="binding site" evidence="2">
    <location>
        <position position="187"/>
    </location>
    <ligand>
        <name>substrate</name>
    </ligand>
</feature>
<dbReference type="InterPro" id="IPR001441">
    <property type="entry name" value="UPP_synth-like"/>
</dbReference>
<feature type="binding site" evidence="2">
    <location>
        <position position="206"/>
    </location>
    <ligand>
        <name>Mg(2+)</name>
        <dbReference type="ChEBI" id="CHEBI:18420"/>
    </ligand>
</feature>
<dbReference type="PANTHER" id="PTHR10291">
    <property type="entry name" value="DEHYDRODOLICHYL DIPHOSPHATE SYNTHASE FAMILY MEMBER"/>
    <property type="match status" value="1"/>
</dbReference>
<keyword evidence="1 2" id="KW-0808">Transferase</keyword>
<protein>
    <recommendedName>
        <fullName evidence="2">Isoprenyl transferase</fullName>
        <ecNumber evidence="2">2.5.1.-</ecNumber>
    </recommendedName>
</protein>
<feature type="binding site" evidence="2">
    <location>
        <position position="67"/>
    </location>
    <ligand>
        <name>substrate</name>
    </ligand>
</feature>
<evidence type="ECO:0000313" key="3">
    <source>
        <dbReference type="EMBL" id="KJY61515.1"/>
    </source>
</evidence>
<dbReference type="HAMAP" id="MF_01139">
    <property type="entry name" value="ISPT"/>
    <property type="match status" value="1"/>
</dbReference>
<feature type="binding site" evidence="2">
    <location>
        <position position="21"/>
    </location>
    <ligand>
        <name>substrate</name>
    </ligand>
</feature>
<dbReference type="GO" id="GO:0005829">
    <property type="term" value="C:cytosol"/>
    <property type="evidence" value="ECO:0007669"/>
    <property type="project" value="TreeGrafter"/>
</dbReference>
<keyword evidence="2" id="KW-0460">Magnesium</keyword>
<dbReference type="NCBIfam" id="NF011405">
    <property type="entry name" value="PRK14830.1"/>
    <property type="match status" value="1"/>
</dbReference>
<keyword evidence="4" id="KW-1185">Reference proteome</keyword>